<dbReference type="EMBL" id="CM039434">
    <property type="protein sequence ID" value="KAI4324114.1"/>
    <property type="molecule type" value="Genomic_DNA"/>
</dbReference>
<evidence type="ECO:0000313" key="1">
    <source>
        <dbReference type="EMBL" id="KAI4324114.1"/>
    </source>
</evidence>
<dbReference type="Proteomes" id="UP000828941">
    <property type="component" value="Chromosome 9"/>
</dbReference>
<proteinExistence type="predicted"/>
<protein>
    <submittedName>
        <fullName evidence="1">Uncharacterized protein</fullName>
    </submittedName>
</protein>
<accession>A0ACB9ML13</accession>
<gene>
    <name evidence="1" type="ORF">L6164_023677</name>
</gene>
<reference evidence="1 2" key="1">
    <citation type="journal article" date="2022" name="DNA Res.">
        <title>Chromosomal-level genome assembly of the orchid tree Bauhinia variegata (Leguminosae; Cercidoideae) supports the allotetraploid origin hypothesis of Bauhinia.</title>
        <authorList>
            <person name="Zhong Y."/>
            <person name="Chen Y."/>
            <person name="Zheng D."/>
            <person name="Pang J."/>
            <person name="Liu Y."/>
            <person name="Luo S."/>
            <person name="Meng S."/>
            <person name="Qian L."/>
            <person name="Wei D."/>
            <person name="Dai S."/>
            <person name="Zhou R."/>
        </authorList>
    </citation>
    <scope>NUCLEOTIDE SEQUENCE [LARGE SCALE GENOMIC DNA]</scope>
    <source>
        <strain evidence="1">BV-YZ2020</strain>
    </source>
</reference>
<evidence type="ECO:0000313" key="2">
    <source>
        <dbReference type="Proteomes" id="UP000828941"/>
    </source>
</evidence>
<comment type="caution">
    <text evidence="1">The sequence shown here is derived from an EMBL/GenBank/DDBJ whole genome shotgun (WGS) entry which is preliminary data.</text>
</comment>
<sequence>MYAKLSATLCGRGYIDSPFDYSLFIKKPTTSMVIVVLCVYDLLVTGDDASEIHSLKQFLDDTYKIKDLGALQYFFGLKFIYTPASLLISQRKYTVELCNHFNVSSLLQVASPLPFDIKLALDTSESLSDPSQYCGHIRRLKFLLHTRQDNTFPVKNLNQFNGTPCQTHFQAAFHVLQYLHSHPI</sequence>
<keyword evidence="2" id="KW-1185">Reference proteome</keyword>
<organism evidence="1 2">
    <name type="scientific">Bauhinia variegata</name>
    <name type="common">Purple orchid tree</name>
    <name type="synonym">Phanera variegata</name>
    <dbReference type="NCBI Taxonomy" id="167791"/>
    <lineage>
        <taxon>Eukaryota</taxon>
        <taxon>Viridiplantae</taxon>
        <taxon>Streptophyta</taxon>
        <taxon>Embryophyta</taxon>
        <taxon>Tracheophyta</taxon>
        <taxon>Spermatophyta</taxon>
        <taxon>Magnoliopsida</taxon>
        <taxon>eudicotyledons</taxon>
        <taxon>Gunneridae</taxon>
        <taxon>Pentapetalae</taxon>
        <taxon>rosids</taxon>
        <taxon>fabids</taxon>
        <taxon>Fabales</taxon>
        <taxon>Fabaceae</taxon>
        <taxon>Cercidoideae</taxon>
        <taxon>Cercideae</taxon>
        <taxon>Bauhiniinae</taxon>
        <taxon>Bauhinia</taxon>
    </lineage>
</organism>
<name>A0ACB9ML13_BAUVA</name>